<dbReference type="EMBL" id="JAQQLI010000002">
    <property type="protein sequence ID" value="MDC7784601.1"/>
    <property type="molecule type" value="Genomic_DNA"/>
</dbReference>
<keyword evidence="1" id="KW-1133">Transmembrane helix</keyword>
<keyword evidence="1" id="KW-0812">Transmembrane</keyword>
<name>A0ABT5J4R6_RHOTP</name>
<protein>
    <recommendedName>
        <fullName evidence="4">Holin</fullName>
    </recommendedName>
</protein>
<evidence type="ECO:0008006" key="4">
    <source>
        <dbReference type="Google" id="ProtNLM"/>
    </source>
</evidence>
<reference evidence="2" key="2">
    <citation type="submission" date="2023-02" db="EMBL/GenBank/DDBJ databases">
        <authorList>
            <person name="Rayyan A."/>
            <person name="Meyer T."/>
            <person name="Kyndt J.A."/>
        </authorList>
    </citation>
    <scope>NUCLEOTIDE SEQUENCE</scope>
    <source>
        <strain evidence="2">DSM 9987</strain>
    </source>
</reference>
<feature type="transmembrane region" description="Helical" evidence="1">
    <location>
        <begin position="6"/>
        <end position="28"/>
    </location>
</feature>
<gene>
    <name evidence="2" type="ORF">PQJ73_02795</name>
</gene>
<evidence type="ECO:0000313" key="3">
    <source>
        <dbReference type="Proteomes" id="UP001165652"/>
    </source>
</evidence>
<keyword evidence="1" id="KW-0472">Membrane</keyword>
<proteinExistence type="predicted"/>
<evidence type="ECO:0000256" key="1">
    <source>
        <dbReference type="SAM" id="Phobius"/>
    </source>
</evidence>
<reference evidence="2" key="1">
    <citation type="journal article" date="2023" name="Microbiol Resour">
        <title>Genome Sequences of Rhodoplanes serenus and Two Thermotolerant Strains, Rhodoplanes tepidamans and 'Rhodoplanes cryptolactis,' Further Refine the Genus.</title>
        <authorList>
            <person name="Rayyan A.A."/>
            <person name="Kyndt J.A."/>
        </authorList>
    </citation>
    <scope>NUCLEOTIDE SEQUENCE</scope>
    <source>
        <strain evidence="2">DSM 9987</strain>
    </source>
</reference>
<evidence type="ECO:0000313" key="2">
    <source>
        <dbReference type="EMBL" id="MDC7784601.1"/>
    </source>
</evidence>
<keyword evidence="3" id="KW-1185">Reference proteome</keyword>
<accession>A0ABT5J4R6</accession>
<organism evidence="2 3">
    <name type="scientific">Rhodoplanes tepidamans</name>
    <name type="common">Rhodoplanes cryptolactis</name>
    <dbReference type="NCBI Taxonomy" id="200616"/>
    <lineage>
        <taxon>Bacteria</taxon>
        <taxon>Pseudomonadati</taxon>
        <taxon>Pseudomonadota</taxon>
        <taxon>Alphaproteobacteria</taxon>
        <taxon>Hyphomicrobiales</taxon>
        <taxon>Nitrobacteraceae</taxon>
        <taxon>Rhodoplanes</taxon>
    </lineage>
</organism>
<feature type="transmembrane region" description="Helical" evidence="1">
    <location>
        <begin position="40"/>
        <end position="59"/>
    </location>
</feature>
<sequence length="99" mass="10443">MRDLFASGRVVDLILALVALETIGLALLHRSTGRLPRLAVLLPNLAAGAFLLLAVRAALVGADWVWVAASLLGALVAHLADLATRVARSCPKPQSIRED</sequence>
<dbReference type="RefSeq" id="WP_272775447.1">
    <property type="nucleotide sequence ID" value="NZ_JAQQLI010000002.1"/>
</dbReference>
<dbReference type="Proteomes" id="UP001165652">
    <property type="component" value="Unassembled WGS sequence"/>
</dbReference>
<feature type="transmembrane region" description="Helical" evidence="1">
    <location>
        <begin position="65"/>
        <end position="87"/>
    </location>
</feature>
<comment type="caution">
    <text evidence="2">The sequence shown here is derived from an EMBL/GenBank/DDBJ whole genome shotgun (WGS) entry which is preliminary data.</text>
</comment>